<comment type="caution">
    <text evidence="1">The sequence shown here is derived from an EMBL/GenBank/DDBJ whole genome shotgun (WGS) entry which is preliminary data.</text>
</comment>
<protein>
    <submittedName>
        <fullName evidence="1">Uncharacterized protein</fullName>
    </submittedName>
</protein>
<dbReference type="Proteomes" id="UP000323994">
    <property type="component" value="Unassembled WGS sequence"/>
</dbReference>
<dbReference type="AlphaFoldDB" id="A0A5M8R374"/>
<keyword evidence="2" id="KW-1185">Reference proteome</keyword>
<proteinExistence type="predicted"/>
<evidence type="ECO:0000313" key="1">
    <source>
        <dbReference type="EMBL" id="KAA6441444.1"/>
    </source>
</evidence>
<gene>
    <name evidence="1" type="ORF">FEM33_01545</name>
</gene>
<reference evidence="1 2" key="1">
    <citation type="submission" date="2019-05" db="EMBL/GenBank/DDBJ databases">
        <authorList>
            <person name="Qu J.-H."/>
        </authorList>
    </citation>
    <scope>NUCLEOTIDE SEQUENCE [LARGE SCALE GENOMIC DNA]</scope>
    <source>
        <strain evidence="1 2">NS28</strain>
    </source>
</reference>
<accession>A0A5M8R374</accession>
<dbReference type="EMBL" id="VBSN01000013">
    <property type="protein sequence ID" value="KAA6441444.1"/>
    <property type="molecule type" value="Genomic_DNA"/>
</dbReference>
<name>A0A5M8R374_9BACT</name>
<organism evidence="1 2">
    <name type="scientific">Dyadobacter flavalbus</name>
    <dbReference type="NCBI Taxonomy" id="2579942"/>
    <lineage>
        <taxon>Bacteria</taxon>
        <taxon>Pseudomonadati</taxon>
        <taxon>Bacteroidota</taxon>
        <taxon>Cytophagia</taxon>
        <taxon>Cytophagales</taxon>
        <taxon>Spirosomataceae</taxon>
        <taxon>Dyadobacter</taxon>
    </lineage>
</organism>
<dbReference type="RefSeq" id="WP_139010364.1">
    <property type="nucleotide sequence ID" value="NZ_VBSN01000013.1"/>
</dbReference>
<sequence length="92" mass="10783">MKIVKIWVMTEEGIERDEAGLPLTRNHWMLQDAFIDLSEISHAYESLYHPGCITVELKTDVAMHVQMSILELYEAKLEYQRTMFISAFFQSN</sequence>
<evidence type="ECO:0000313" key="2">
    <source>
        <dbReference type="Proteomes" id="UP000323994"/>
    </source>
</evidence>